<reference evidence="4" key="1">
    <citation type="submission" date="2016-07" db="EMBL/GenBank/DDBJ databases">
        <authorList>
            <person name="Bretaudeau A."/>
        </authorList>
    </citation>
    <scope>NUCLEOTIDE SEQUENCE</scope>
    <source>
        <strain evidence="4">Rice</strain>
        <tissue evidence="4">Whole body</tissue>
    </source>
</reference>
<name>A0A2H1X0Z6_SPOFR</name>
<evidence type="ECO:0000259" key="3">
    <source>
        <dbReference type="Pfam" id="PF25298"/>
    </source>
</evidence>
<accession>A0A2H1X0Z6</accession>
<keyword evidence="1" id="KW-0175">Coiled coil</keyword>
<feature type="coiled-coil region" evidence="1">
    <location>
        <begin position="90"/>
        <end position="154"/>
    </location>
</feature>
<protein>
    <submittedName>
        <fullName evidence="4">SFRICE_041178</fullName>
    </submittedName>
</protein>
<dbReference type="AlphaFoldDB" id="A0A2H1X0Z6"/>
<dbReference type="EMBL" id="ODYU01012581">
    <property type="protein sequence ID" value="SOQ58989.1"/>
    <property type="molecule type" value="Genomic_DNA"/>
</dbReference>
<dbReference type="InterPro" id="IPR057251">
    <property type="entry name" value="FP_C"/>
</dbReference>
<proteinExistence type="predicted"/>
<dbReference type="Pfam" id="PF25298">
    <property type="entry name" value="Baculo_FP_2nd"/>
    <property type="match status" value="1"/>
</dbReference>
<sequence>MSVARTPPSSMNQAQSEPNISQSPPLTGLSNDYITNRASKRYRHTDSSDDEQPGVAADIKEILKAWKDEQEANLNRVLIEQSVHMSKLSTDLAELKIQNLSIQKSNLEIEKSLTFMNQQYEDMKKQIECLQKERKEYLHTIQELEKQVTDLRQTSRGSSVEIRNVPSSERESTTDLTQIVQNLGKVLGAPINGVRDIYRIPGKQGNIKPIVVELTSVQDKEKMLTSAKSYNKSRSREDRLNTGLIGCPGKSQPIYVAEYLPSSARRLFYLAREFAKLNKYEFCWTANGKVFLRKEHGARHIIVQSEQFLLDLQKQQ</sequence>
<feature type="region of interest" description="Disordered" evidence="2">
    <location>
        <begin position="1"/>
        <end position="54"/>
    </location>
</feature>
<feature type="compositionally biased region" description="Polar residues" evidence="2">
    <location>
        <begin position="7"/>
        <end position="37"/>
    </location>
</feature>
<evidence type="ECO:0000256" key="2">
    <source>
        <dbReference type="SAM" id="MobiDB-lite"/>
    </source>
</evidence>
<gene>
    <name evidence="4" type="ORF">SFRICE_041178</name>
</gene>
<feature type="domain" description="FP protein C-terminal" evidence="3">
    <location>
        <begin position="264"/>
        <end position="309"/>
    </location>
</feature>
<evidence type="ECO:0000313" key="4">
    <source>
        <dbReference type="EMBL" id="SOQ58989.1"/>
    </source>
</evidence>
<organism evidence="4">
    <name type="scientific">Spodoptera frugiperda</name>
    <name type="common">Fall armyworm</name>
    <dbReference type="NCBI Taxonomy" id="7108"/>
    <lineage>
        <taxon>Eukaryota</taxon>
        <taxon>Metazoa</taxon>
        <taxon>Ecdysozoa</taxon>
        <taxon>Arthropoda</taxon>
        <taxon>Hexapoda</taxon>
        <taxon>Insecta</taxon>
        <taxon>Pterygota</taxon>
        <taxon>Neoptera</taxon>
        <taxon>Endopterygota</taxon>
        <taxon>Lepidoptera</taxon>
        <taxon>Glossata</taxon>
        <taxon>Ditrysia</taxon>
        <taxon>Noctuoidea</taxon>
        <taxon>Noctuidae</taxon>
        <taxon>Amphipyrinae</taxon>
        <taxon>Spodoptera</taxon>
    </lineage>
</organism>
<evidence type="ECO:0000256" key="1">
    <source>
        <dbReference type="SAM" id="Coils"/>
    </source>
</evidence>